<reference evidence="2" key="1">
    <citation type="journal article" date="2014" name="Front. Microbiol.">
        <title>High frequency of phylogenetically diverse reductive dehalogenase-homologous genes in deep subseafloor sedimentary metagenomes.</title>
        <authorList>
            <person name="Kawai M."/>
            <person name="Futagami T."/>
            <person name="Toyoda A."/>
            <person name="Takaki Y."/>
            <person name="Nishi S."/>
            <person name="Hori S."/>
            <person name="Arai W."/>
            <person name="Tsubouchi T."/>
            <person name="Morono Y."/>
            <person name="Uchiyama I."/>
            <person name="Ito T."/>
            <person name="Fujiyama A."/>
            <person name="Inagaki F."/>
            <person name="Takami H."/>
        </authorList>
    </citation>
    <scope>NUCLEOTIDE SEQUENCE</scope>
    <source>
        <strain evidence="2">Expedition CK06-06</strain>
    </source>
</reference>
<comment type="caution">
    <text evidence="2">The sequence shown here is derived from an EMBL/GenBank/DDBJ whole genome shotgun (WGS) entry which is preliminary data.</text>
</comment>
<dbReference type="AlphaFoldDB" id="X1KC69"/>
<protein>
    <recommendedName>
        <fullName evidence="1">J domain-containing protein</fullName>
    </recommendedName>
</protein>
<dbReference type="PROSITE" id="PS50076">
    <property type="entry name" value="DNAJ_2"/>
    <property type="match status" value="1"/>
</dbReference>
<dbReference type="CDD" id="cd06257">
    <property type="entry name" value="DnaJ"/>
    <property type="match status" value="1"/>
</dbReference>
<accession>X1KC69</accession>
<evidence type="ECO:0000313" key="2">
    <source>
        <dbReference type="EMBL" id="GAH87804.1"/>
    </source>
</evidence>
<dbReference type="EMBL" id="BARU01042724">
    <property type="protein sequence ID" value="GAH87804.1"/>
    <property type="molecule type" value="Genomic_DNA"/>
</dbReference>
<feature type="domain" description="J" evidence="1">
    <location>
        <begin position="11"/>
        <end position="93"/>
    </location>
</feature>
<name>X1KC69_9ZZZZ</name>
<organism evidence="2">
    <name type="scientific">marine sediment metagenome</name>
    <dbReference type="NCBI Taxonomy" id="412755"/>
    <lineage>
        <taxon>unclassified sequences</taxon>
        <taxon>metagenomes</taxon>
        <taxon>ecological metagenomes</taxon>
    </lineage>
</organism>
<evidence type="ECO:0000259" key="1">
    <source>
        <dbReference type="PROSITE" id="PS50076"/>
    </source>
</evidence>
<dbReference type="SUPFAM" id="SSF46565">
    <property type="entry name" value="Chaperone J-domain"/>
    <property type="match status" value="1"/>
</dbReference>
<sequence>MPVKSKEDFFNAYNVIFGPGNEISIESLRHLQPSALNSAYRKKALESHPDRSKVLGENEAEMNERFIEITLAYEKLSSFMKDDRISVLADEIGIQRKGQERTARPNKKESFSDHFYKGFIPKHRLLIGQFLYYSGLISWRKLNEAIIWQKR</sequence>
<gene>
    <name evidence="2" type="ORF">S03H2_65586</name>
</gene>
<dbReference type="Gene3D" id="1.10.287.110">
    <property type="entry name" value="DnaJ domain"/>
    <property type="match status" value="1"/>
</dbReference>
<dbReference type="InterPro" id="IPR036869">
    <property type="entry name" value="J_dom_sf"/>
</dbReference>
<proteinExistence type="predicted"/>
<dbReference type="InterPro" id="IPR001623">
    <property type="entry name" value="DnaJ_domain"/>
</dbReference>
<dbReference type="Pfam" id="PF00226">
    <property type="entry name" value="DnaJ"/>
    <property type="match status" value="1"/>
</dbReference>
<feature type="non-terminal residue" evidence="2">
    <location>
        <position position="151"/>
    </location>
</feature>